<evidence type="ECO:0000313" key="2">
    <source>
        <dbReference type="Proteomes" id="UP000827092"/>
    </source>
</evidence>
<keyword evidence="2" id="KW-1185">Reference proteome</keyword>
<protein>
    <submittedName>
        <fullName evidence="1">Uncharacterized protein</fullName>
    </submittedName>
</protein>
<dbReference type="EMBL" id="JAFNEN010000421">
    <property type="protein sequence ID" value="KAG8183322.1"/>
    <property type="molecule type" value="Genomic_DNA"/>
</dbReference>
<sequence>MANVNIDKSHPDYKFARDVTRYVIRDFYEACRWKPRGIFLEADEDSPFTTLIQMGVRGALQQTGAEGHALFDEDFASKSTLDLQEFKERCKKIKERFLKNVFSVRNFYGYCSMLCQYASIAYMYGIKNAPYVPFNLILQTLEYARKIGQFDDSTWKEMEDYSHEIK</sequence>
<dbReference type="Proteomes" id="UP000827092">
    <property type="component" value="Unassembled WGS sequence"/>
</dbReference>
<organism evidence="1 2">
    <name type="scientific">Oedothorax gibbosus</name>
    <dbReference type="NCBI Taxonomy" id="931172"/>
    <lineage>
        <taxon>Eukaryota</taxon>
        <taxon>Metazoa</taxon>
        <taxon>Ecdysozoa</taxon>
        <taxon>Arthropoda</taxon>
        <taxon>Chelicerata</taxon>
        <taxon>Arachnida</taxon>
        <taxon>Araneae</taxon>
        <taxon>Araneomorphae</taxon>
        <taxon>Entelegynae</taxon>
        <taxon>Araneoidea</taxon>
        <taxon>Linyphiidae</taxon>
        <taxon>Erigoninae</taxon>
        <taxon>Oedothorax</taxon>
    </lineage>
</organism>
<evidence type="ECO:0000313" key="1">
    <source>
        <dbReference type="EMBL" id="KAG8183322.1"/>
    </source>
</evidence>
<proteinExistence type="predicted"/>
<name>A0AAV6UFT6_9ARAC</name>
<reference evidence="1 2" key="1">
    <citation type="journal article" date="2022" name="Nat. Ecol. Evol.">
        <title>A masculinizing supergene underlies an exaggerated male reproductive morph in a spider.</title>
        <authorList>
            <person name="Hendrickx F."/>
            <person name="De Corte Z."/>
            <person name="Sonet G."/>
            <person name="Van Belleghem S.M."/>
            <person name="Kostlbacher S."/>
            <person name="Vangestel C."/>
        </authorList>
    </citation>
    <scope>NUCLEOTIDE SEQUENCE [LARGE SCALE GENOMIC DNA]</scope>
    <source>
        <strain evidence="1">W744_W776</strain>
    </source>
</reference>
<gene>
    <name evidence="1" type="ORF">JTE90_023971</name>
</gene>
<dbReference type="AlphaFoldDB" id="A0AAV6UFT6"/>
<accession>A0AAV6UFT6</accession>
<comment type="caution">
    <text evidence="1">The sequence shown here is derived from an EMBL/GenBank/DDBJ whole genome shotgun (WGS) entry which is preliminary data.</text>
</comment>